<evidence type="ECO:0000256" key="7">
    <source>
        <dbReference type="ARBA" id="ARBA00022827"/>
    </source>
</evidence>
<evidence type="ECO:0000313" key="19">
    <source>
        <dbReference type="Proteomes" id="UP000002051"/>
    </source>
</evidence>
<reference evidence="20" key="4">
    <citation type="journal article" date="2018" name="Nat. Plants">
        <title>Whole-genome landscape of Medicago truncatula symbiotic genes.</title>
        <authorList>
            <person name="Pecrix Y."/>
            <person name="Staton S.E."/>
            <person name="Sallet E."/>
            <person name="Lelandais-Briere C."/>
            <person name="Moreau S."/>
            <person name="Carrere S."/>
            <person name="Blein T."/>
            <person name="Jardinaud M.F."/>
            <person name="Latrasse D."/>
            <person name="Zouine M."/>
            <person name="Zahm M."/>
            <person name="Kreplak J."/>
            <person name="Mayjonade B."/>
            <person name="Satge C."/>
            <person name="Perez M."/>
            <person name="Cauet S."/>
            <person name="Marande W."/>
            <person name="Chantry-Darmon C."/>
            <person name="Lopez-Roques C."/>
            <person name="Bouchez O."/>
            <person name="Berard A."/>
            <person name="Debelle F."/>
            <person name="Munos S."/>
            <person name="Bendahmane A."/>
            <person name="Berges H."/>
            <person name="Niebel A."/>
            <person name="Buitink J."/>
            <person name="Frugier F."/>
            <person name="Benhamed M."/>
            <person name="Crespi M."/>
            <person name="Gouzy J."/>
            <person name="Gamas P."/>
        </authorList>
    </citation>
    <scope>NUCLEOTIDE SEQUENCE [LARGE SCALE GENOMIC DNA]</scope>
    <source>
        <strain evidence="20">cv. Jemalong A17</strain>
    </source>
</reference>
<evidence type="ECO:0000256" key="13">
    <source>
        <dbReference type="RuleBase" id="RU367069"/>
    </source>
</evidence>
<comment type="subcellular location">
    <subcellularLocation>
        <location evidence="2">Mitochondrion</location>
    </subcellularLocation>
    <subcellularLocation>
        <location evidence="13">Plastid</location>
        <location evidence="13">Chloroplast</location>
    </subcellularLocation>
</comment>
<comment type="similarity">
    <text evidence="4 13">Belongs to the protoporphyrinogen/coproporphyrinogen oxidase family. Protoporphyrinogen oxidase subfamily.</text>
</comment>
<dbReference type="Gene3D" id="3.90.660.20">
    <property type="entry name" value="Protoporphyrinogen oxidase, mitochondrial, domain 2"/>
    <property type="match status" value="1"/>
</dbReference>
<reference evidence="18" key="3">
    <citation type="submission" date="2015-04" db="UniProtKB">
        <authorList>
            <consortium name="EnsemblPlants"/>
        </authorList>
    </citation>
    <scope>IDENTIFICATION</scope>
    <source>
        <strain evidence="18">cv. Jemalong A17</strain>
    </source>
</reference>
<evidence type="ECO:0000256" key="4">
    <source>
        <dbReference type="ARBA" id="ARBA00010551"/>
    </source>
</evidence>
<keyword evidence="6 13" id="KW-0285">Flavoprotein</keyword>
<keyword evidence="19" id="KW-1185">Reference proteome</keyword>
<feature type="compositionally biased region" description="Basic and acidic residues" evidence="14">
    <location>
        <begin position="218"/>
        <end position="229"/>
    </location>
</feature>
<dbReference type="OrthoDB" id="419752at2759"/>
<evidence type="ECO:0000313" key="20">
    <source>
        <dbReference type="Proteomes" id="UP000265566"/>
    </source>
</evidence>
<evidence type="ECO:0000256" key="6">
    <source>
        <dbReference type="ARBA" id="ARBA00022630"/>
    </source>
</evidence>
<feature type="region of interest" description="Disordered" evidence="14">
    <location>
        <begin position="218"/>
        <end position="239"/>
    </location>
</feature>
<accession>G7L3C0</accession>
<dbReference type="GO" id="GO:0006782">
    <property type="term" value="P:protoporphyrinogen IX biosynthetic process"/>
    <property type="evidence" value="ECO:0007669"/>
    <property type="project" value="UniProtKB-UniRule"/>
</dbReference>
<evidence type="ECO:0000256" key="8">
    <source>
        <dbReference type="ARBA" id="ARBA00023002"/>
    </source>
</evidence>
<dbReference type="GO" id="GO:0004729">
    <property type="term" value="F:oxygen-dependent protoporphyrinogen oxidase activity"/>
    <property type="evidence" value="ECO:0007669"/>
    <property type="project" value="UniProtKB-UniRule"/>
</dbReference>
<dbReference type="PANTHER" id="PTHR42923">
    <property type="entry name" value="PROTOPORPHYRINOGEN OXIDASE"/>
    <property type="match status" value="1"/>
</dbReference>
<dbReference type="ChEMBL" id="CHEMBL2366436"/>
<evidence type="ECO:0000256" key="2">
    <source>
        <dbReference type="ARBA" id="ARBA00004173"/>
    </source>
</evidence>
<dbReference type="KEGG" id="mtr:11437846"/>
<comment type="function">
    <text evidence="1 13">Catalyzes the 6-electron oxidation of protoporphyrinogen-IX to form protoporphyrin-IX.</text>
</comment>
<comment type="cofactor">
    <cofactor evidence="13">
        <name>FAD</name>
        <dbReference type="ChEBI" id="CHEBI:57692"/>
    </cofactor>
    <text evidence="13">Binds 1 FAD per subunit.</text>
</comment>
<dbReference type="UniPathway" id="UPA00251">
    <property type="reaction ID" value="UER00324"/>
</dbReference>
<reference evidence="17" key="5">
    <citation type="journal article" date="2018" name="Nat. Plants">
        <title>Whole-genome landscape of Medicago truncatula symbiotic genes.</title>
        <authorList>
            <person name="Pecrix Y."/>
            <person name="Gamas P."/>
            <person name="Carrere S."/>
        </authorList>
    </citation>
    <scope>NUCLEOTIDE SEQUENCE</scope>
    <source>
        <tissue evidence="17">Leaves</tissue>
    </source>
</reference>
<dbReference type="SUPFAM" id="SSF51905">
    <property type="entry name" value="FAD/NAD(P)-binding domain"/>
    <property type="match status" value="1"/>
</dbReference>
<evidence type="ECO:0000256" key="1">
    <source>
        <dbReference type="ARBA" id="ARBA00002600"/>
    </source>
</evidence>
<evidence type="ECO:0000259" key="15">
    <source>
        <dbReference type="Pfam" id="PF01593"/>
    </source>
</evidence>
<dbReference type="Proteomes" id="UP000265566">
    <property type="component" value="Chromosome 7"/>
</dbReference>
<dbReference type="SMR" id="G7L3C0"/>
<keyword evidence="7 13" id="KW-0274">FAD</keyword>
<dbReference type="EnsemblPlants" id="AES78420">
    <property type="protein sequence ID" value="AES78420"/>
    <property type="gene ID" value="MTR_7g031310"/>
</dbReference>
<dbReference type="PaxDb" id="3880-AES78420"/>
<evidence type="ECO:0000313" key="17">
    <source>
        <dbReference type="EMBL" id="RHN45069.1"/>
    </source>
</evidence>
<reference evidence="16 19" key="1">
    <citation type="journal article" date="2011" name="Nature">
        <title>The Medicago genome provides insight into the evolution of rhizobial symbioses.</title>
        <authorList>
            <person name="Young N.D."/>
            <person name="Debelle F."/>
            <person name="Oldroyd G.E."/>
            <person name="Geurts R."/>
            <person name="Cannon S.B."/>
            <person name="Udvardi M.K."/>
            <person name="Benedito V.A."/>
            <person name="Mayer K.F."/>
            <person name="Gouzy J."/>
            <person name="Schoof H."/>
            <person name="Van de Peer Y."/>
            <person name="Proost S."/>
            <person name="Cook D.R."/>
            <person name="Meyers B.C."/>
            <person name="Spannagl M."/>
            <person name="Cheung F."/>
            <person name="De Mita S."/>
            <person name="Krishnakumar V."/>
            <person name="Gundlach H."/>
            <person name="Zhou S."/>
            <person name="Mudge J."/>
            <person name="Bharti A.K."/>
            <person name="Murray J.D."/>
            <person name="Naoumkina M.A."/>
            <person name="Rosen B."/>
            <person name="Silverstein K.A."/>
            <person name="Tang H."/>
            <person name="Rombauts S."/>
            <person name="Zhao P.X."/>
            <person name="Zhou P."/>
            <person name="Barbe V."/>
            <person name="Bardou P."/>
            <person name="Bechner M."/>
            <person name="Bellec A."/>
            <person name="Berger A."/>
            <person name="Berges H."/>
            <person name="Bidwell S."/>
            <person name="Bisseling T."/>
            <person name="Choisne N."/>
            <person name="Couloux A."/>
            <person name="Denny R."/>
            <person name="Deshpande S."/>
            <person name="Dai X."/>
            <person name="Doyle J.J."/>
            <person name="Dudez A.M."/>
            <person name="Farmer A.D."/>
            <person name="Fouteau S."/>
            <person name="Franken C."/>
            <person name="Gibelin C."/>
            <person name="Gish J."/>
            <person name="Goldstein S."/>
            <person name="Gonzalez A.J."/>
            <person name="Green P.J."/>
            <person name="Hallab A."/>
            <person name="Hartog M."/>
            <person name="Hua A."/>
            <person name="Humphray S.J."/>
            <person name="Jeong D.H."/>
            <person name="Jing Y."/>
            <person name="Jocker A."/>
            <person name="Kenton S.M."/>
            <person name="Kim D.J."/>
            <person name="Klee K."/>
            <person name="Lai H."/>
            <person name="Lang C."/>
            <person name="Lin S."/>
            <person name="Macmil S.L."/>
            <person name="Magdelenat G."/>
            <person name="Matthews L."/>
            <person name="McCorrison J."/>
            <person name="Monaghan E.L."/>
            <person name="Mun J.H."/>
            <person name="Najar F.Z."/>
            <person name="Nicholson C."/>
            <person name="Noirot C."/>
            <person name="O'Bleness M."/>
            <person name="Paule C.R."/>
            <person name="Poulain J."/>
            <person name="Prion F."/>
            <person name="Qin B."/>
            <person name="Qu C."/>
            <person name="Retzel E.F."/>
            <person name="Riddle C."/>
            <person name="Sallet E."/>
            <person name="Samain S."/>
            <person name="Samson N."/>
            <person name="Sanders I."/>
            <person name="Saurat O."/>
            <person name="Scarpelli C."/>
            <person name="Schiex T."/>
            <person name="Segurens B."/>
            <person name="Severin A.J."/>
            <person name="Sherrier D.J."/>
            <person name="Shi R."/>
            <person name="Sims S."/>
            <person name="Singer S.R."/>
            <person name="Sinharoy S."/>
            <person name="Sterck L."/>
            <person name="Viollet A."/>
            <person name="Wang B.B."/>
            <person name="Wang K."/>
            <person name="Wang M."/>
            <person name="Wang X."/>
            <person name="Warfsmann J."/>
            <person name="Weissenbach J."/>
            <person name="White D.D."/>
            <person name="White J.D."/>
            <person name="Wiley G.B."/>
            <person name="Wincker P."/>
            <person name="Xing Y."/>
            <person name="Yang L."/>
            <person name="Yao Z."/>
            <person name="Ying F."/>
            <person name="Zhai J."/>
            <person name="Zhou L."/>
            <person name="Zuber A."/>
            <person name="Denarie J."/>
            <person name="Dixon R.A."/>
            <person name="May G.D."/>
            <person name="Schwartz D.C."/>
            <person name="Rogers J."/>
            <person name="Quetier F."/>
            <person name="Town C.D."/>
            <person name="Roe B.A."/>
        </authorList>
    </citation>
    <scope>NUCLEOTIDE SEQUENCE [LARGE SCALE GENOMIC DNA]</scope>
    <source>
        <strain evidence="16">A17</strain>
        <strain evidence="18 19">cv. Jemalong A17</strain>
    </source>
</reference>
<dbReference type="PANTHER" id="PTHR42923:SF44">
    <property type="entry name" value="PROTOPORPHYRINOGEN OXIDASE 2, CHLOROPLASTIC_MITOCHONDRIAL"/>
    <property type="match status" value="1"/>
</dbReference>
<dbReference type="Gene3D" id="1.10.3110.10">
    <property type="entry name" value="protoporphyrinogen ix oxidase, domain 3"/>
    <property type="match status" value="1"/>
</dbReference>
<reference evidence="16 19" key="2">
    <citation type="journal article" date="2014" name="BMC Genomics">
        <title>An improved genome release (version Mt4.0) for the model legume Medicago truncatula.</title>
        <authorList>
            <person name="Tang H."/>
            <person name="Krishnakumar V."/>
            <person name="Bidwell S."/>
            <person name="Rosen B."/>
            <person name="Chan A."/>
            <person name="Zhou S."/>
            <person name="Gentzbittel L."/>
            <person name="Childs K.L."/>
            <person name="Yandell M."/>
            <person name="Gundlach H."/>
            <person name="Mayer K.F."/>
            <person name="Schwartz D.C."/>
            <person name="Town C.D."/>
        </authorList>
    </citation>
    <scope>GENOME REANNOTATION</scope>
    <source>
        <strain evidence="18 19">cv. Jemalong A17</strain>
    </source>
</reference>
<protein>
    <recommendedName>
        <fullName evidence="5 13">Protoporphyrinogen oxidase</fullName>
        <ecNumber evidence="5 13">1.3.3.4</ecNumber>
    </recommendedName>
</protein>
<dbReference type="GO" id="GO:0009507">
    <property type="term" value="C:chloroplast"/>
    <property type="evidence" value="ECO:0007669"/>
    <property type="project" value="UniProtKB-SubCell"/>
</dbReference>
<dbReference type="Gene3D" id="3.50.50.60">
    <property type="entry name" value="FAD/NAD(P)-binding domain"/>
    <property type="match status" value="1"/>
</dbReference>
<evidence type="ECO:0000256" key="14">
    <source>
        <dbReference type="SAM" id="MobiDB-lite"/>
    </source>
</evidence>
<dbReference type="InterPro" id="IPR004572">
    <property type="entry name" value="Protoporphyrinogen_oxidase"/>
</dbReference>
<keyword evidence="8 13" id="KW-0560">Oxidoreductase</keyword>
<dbReference type="Pfam" id="PF01593">
    <property type="entry name" value="Amino_oxidase"/>
    <property type="match status" value="1"/>
</dbReference>
<evidence type="ECO:0000256" key="10">
    <source>
        <dbReference type="ARBA" id="ARBA00023133"/>
    </source>
</evidence>
<dbReference type="EMBL" id="PSQE01000007">
    <property type="protein sequence ID" value="RHN45069.1"/>
    <property type="molecule type" value="Genomic_DNA"/>
</dbReference>
<evidence type="ECO:0000256" key="9">
    <source>
        <dbReference type="ARBA" id="ARBA00023128"/>
    </source>
</evidence>
<gene>
    <name evidence="18" type="primary">11437846</name>
    <name evidence="16" type="ordered locus">MTR_7g031310</name>
    <name evidence="17" type="ORF">MtrunA17_Chr7g0226261</name>
</gene>
<evidence type="ECO:0000256" key="3">
    <source>
        <dbReference type="ARBA" id="ARBA00005073"/>
    </source>
</evidence>
<dbReference type="AlphaFoldDB" id="G7L3C0"/>
<feature type="domain" description="Amine oxidase" evidence="15">
    <location>
        <begin position="23"/>
        <end position="488"/>
    </location>
</feature>
<dbReference type="Proteomes" id="UP000002051">
    <property type="component" value="Unassembled WGS sequence"/>
</dbReference>
<dbReference type="HOGENOM" id="CLU_009629_3_2_1"/>
<dbReference type="OMA" id="EHNQAVQ"/>
<evidence type="ECO:0000313" key="16">
    <source>
        <dbReference type="EMBL" id="AES78420.1"/>
    </source>
</evidence>
<keyword evidence="9" id="KW-0496">Mitochondrion</keyword>
<comment type="catalytic activity">
    <reaction evidence="12 13">
        <text>protoporphyrinogen IX + 3 O2 = protoporphyrin IX + 3 H2O2</text>
        <dbReference type="Rhea" id="RHEA:25576"/>
        <dbReference type="ChEBI" id="CHEBI:15379"/>
        <dbReference type="ChEBI" id="CHEBI:16240"/>
        <dbReference type="ChEBI" id="CHEBI:57306"/>
        <dbReference type="ChEBI" id="CHEBI:57307"/>
        <dbReference type="EC" id="1.3.3.4"/>
    </reaction>
</comment>
<keyword evidence="11 13" id="KW-0627">Porphyrin biosynthesis</keyword>
<dbReference type="InterPro" id="IPR050464">
    <property type="entry name" value="Zeta_carotene_desat/Oxidored"/>
</dbReference>
<comment type="pathway">
    <text evidence="3 13">Porphyrin-containing compound metabolism; protoporphyrin-IX biosynthesis; protoporphyrin-IX from protoporphyrinogen-IX: step 1/1.</text>
</comment>
<dbReference type="eggNOG" id="KOG1276">
    <property type="taxonomic scope" value="Eukaryota"/>
</dbReference>
<proteinExistence type="inferred from homology"/>
<evidence type="ECO:0000256" key="11">
    <source>
        <dbReference type="ARBA" id="ARBA00023244"/>
    </source>
</evidence>
<dbReference type="GO" id="GO:0005739">
    <property type="term" value="C:mitochondrion"/>
    <property type="evidence" value="ECO:0007669"/>
    <property type="project" value="UniProtKB-SubCell"/>
</dbReference>
<dbReference type="PRINTS" id="PR00419">
    <property type="entry name" value="ADXRDTASE"/>
</dbReference>
<sequence length="499" mass="54627">MASSAKDDNPRSVKRVAVVGAGVSGLAAAYKLKSHGLDVTVFEAEGRAGGRLRTVSRDGLVWDEGANTMTENEIEVKGLIDALGLHEKQQYPLSQHKRYIVKNGTPVLVPANPAALLKSKLLSAQSKIQVIFEPFMWKRSDSSAVRDENSEESVSRFFERHFGKEVVDYLIDPFVGGTSAAGPESLSIRHSFPELWNLEKRFGSIIAGALQSSVFGKKDKAGETKDVPRKNKHQRGSFSFQGGMQTLTDTLCKELGKDDIKLNAKVLTLAYSHDGSSPSQNWSITCTSNRKAQDVDAVIMTAPLGNVRDIQIKKKGNPFPLNFLPEVTYLPLSVLITTFKKENVKRPLEGFGVLVPSKEQQNGFKTLGTLFSSMMFPDRAPSDMHLYTTFIGGTRNRELAQASTDELTKIVTSDLRKLLGAEGEPAFVNHFFWSKGFPLYGHNYGSVLEAIDKMEKDLPGFFYAGNHRGGLSVGRAIASGCKAADLVISYLNNASDNSV</sequence>
<dbReference type="Gramene" id="rna39268">
    <property type="protein sequence ID" value="RHN45069.1"/>
    <property type="gene ID" value="gene39268"/>
</dbReference>
<dbReference type="SUPFAM" id="SSF54373">
    <property type="entry name" value="FAD-linked reductases, C-terminal domain"/>
    <property type="match status" value="1"/>
</dbReference>
<evidence type="ECO:0000313" key="18">
    <source>
        <dbReference type="EnsemblPlants" id="AES78420"/>
    </source>
</evidence>
<dbReference type="GO" id="GO:0016491">
    <property type="term" value="F:oxidoreductase activity"/>
    <property type="evidence" value="ECO:0000318"/>
    <property type="project" value="GO_Central"/>
</dbReference>
<dbReference type="EC" id="1.3.3.4" evidence="5 13"/>
<keyword evidence="10 13" id="KW-0350">Heme biosynthesis</keyword>
<dbReference type="InterPro" id="IPR002937">
    <property type="entry name" value="Amino_oxidase"/>
</dbReference>
<dbReference type="NCBIfam" id="TIGR00562">
    <property type="entry name" value="proto_IX_ox"/>
    <property type="match status" value="1"/>
</dbReference>
<dbReference type="STRING" id="3880.G7L3C0"/>
<name>G7L3C0_MEDTR</name>
<evidence type="ECO:0000256" key="5">
    <source>
        <dbReference type="ARBA" id="ARBA00012867"/>
    </source>
</evidence>
<organism evidence="16 19">
    <name type="scientific">Medicago truncatula</name>
    <name type="common">Barrel medic</name>
    <name type="synonym">Medicago tribuloides</name>
    <dbReference type="NCBI Taxonomy" id="3880"/>
    <lineage>
        <taxon>Eukaryota</taxon>
        <taxon>Viridiplantae</taxon>
        <taxon>Streptophyta</taxon>
        <taxon>Embryophyta</taxon>
        <taxon>Tracheophyta</taxon>
        <taxon>Spermatophyta</taxon>
        <taxon>Magnoliopsida</taxon>
        <taxon>eudicotyledons</taxon>
        <taxon>Gunneridae</taxon>
        <taxon>Pentapetalae</taxon>
        <taxon>rosids</taxon>
        <taxon>fabids</taxon>
        <taxon>Fabales</taxon>
        <taxon>Fabaceae</taxon>
        <taxon>Papilionoideae</taxon>
        <taxon>50 kb inversion clade</taxon>
        <taxon>NPAAA clade</taxon>
        <taxon>Hologalegina</taxon>
        <taxon>IRL clade</taxon>
        <taxon>Trifolieae</taxon>
        <taxon>Medicago</taxon>
    </lineage>
</organism>
<evidence type="ECO:0000256" key="12">
    <source>
        <dbReference type="ARBA" id="ARBA00047554"/>
    </source>
</evidence>
<dbReference type="FunFam" id="1.10.3110.10:FF:000003">
    <property type="entry name" value="Protoporphyrinogen oxidase"/>
    <property type="match status" value="1"/>
</dbReference>
<dbReference type="EMBL" id="CM001223">
    <property type="protein sequence ID" value="AES78420.1"/>
    <property type="molecule type" value="Genomic_DNA"/>
</dbReference>
<dbReference type="InterPro" id="IPR036188">
    <property type="entry name" value="FAD/NAD-bd_sf"/>
</dbReference>